<dbReference type="PANTHER" id="PTHR23500">
    <property type="entry name" value="SOLUTE CARRIER FAMILY 2, FACILITATED GLUCOSE TRANSPORTER"/>
    <property type="match status" value="1"/>
</dbReference>
<evidence type="ECO:0000256" key="3">
    <source>
        <dbReference type="ARBA" id="ARBA00022448"/>
    </source>
</evidence>
<dbReference type="Proteomes" id="UP001244341">
    <property type="component" value="Chromosome 11b"/>
</dbReference>
<organism evidence="12 13">
    <name type="scientific">Tetradesmus obliquus</name>
    <name type="common">Green alga</name>
    <name type="synonym">Acutodesmus obliquus</name>
    <dbReference type="NCBI Taxonomy" id="3088"/>
    <lineage>
        <taxon>Eukaryota</taxon>
        <taxon>Viridiplantae</taxon>
        <taxon>Chlorophyta</taxon>
        <taxon>core chlorophytes</taxon>
        <taxon>Chlorophyceae</taxon>
        <taxon>CS clade</taxon>
        <taxon>Sphaeropleales</taxon>
        <taxon>Scenedesmaceae</taxon>
        <taxon>Tetradesmus</taxon>
    </lineage>
</organism>
<feature type="transmembrane region" description="Helical" evidence="10">
    <location>
        <begin position="467"/>
        <end position="488"/>
    </location>
</feature>
<feature type="transmembrane region" description="Helical" evidence="10">
    <location>
        <begin position="190"/>
        <end position="208"/>
    </location>
</feature>
<dbReference type="PANTHER" id="PTHR23500:SF357">
    <property type="entry name" value="IP12678P"/>
    <property type="match status" value="1"/>
</dbReference>
<dbReference type="EMBL" id="CP126218">
    <property type="protein sequence ID" value="WIA19555.1"/>
    <property type="molecule type" value="Genomic_DNA"/>
</dbReference>
<name>A0ABY8UDW8_TETOB</name>
<feature type="transmembrane region" description="Helical" evidence="10">
    <location>
        <begin position="303"/>
        <end position="326"/>
    </location>
</feature>
<feature type="transmembrane region" description="Helical" evidence="10">
    <location>
        <begin position="441"/>
        <end position="461"/>
    </location>
</feature>
<dbReference type="CDD" id="cd17361">
    <property type="entry name" value="MFS_STP"/>
    <property type="match status" value="1"/>
</dbReference>
<dbReference type="PROSITE" id="PS00216">
    <property type="entry name" value="SUGAR_TRANSPORT_1"/>
    <property type="match status" value="1"/>
</dbReference>
<feature type="transmembrane region" description="Helical" evidence="10">
    <location>
        <begin position="368"/>
        <end position="388"/>
    </location>
</feature>
<feature type="transmembrane region" description="Helical" evidence="10">
    <location>
        <begin position="47"/>
        <end position="65"/>
    </location>
</feature>
<dbReference type="PROSITE" id="PS00217">
    <property type="entry name" value="SUGAR_TRANSPORT_2"/>
    <property type="match status" value="1"/>
</dbReference>
<dbReference type="InterPro" id="IPR020846">
    <property type="entry name" value="MFS_dom"/>
</dbReference>
<keyword evidence="13" id="KW-1185">Reference proteome</keyword>
<evidence type="ECO:0000256" key="5">
    <source>
        <dbReference type="ARBA" id="ARBA00022692"/>
    </source>
</evidence>
<feature type="transmembrane region" description="Helical" evidence="10">
    <location>
        <begin position="157"/>
        <end position="178"/>
    </location>
</feature>
<keyword evidence="4" id="KW-0762">Sugar transport</keyword>
<evidence type="ECO:0000256" key="8">
    <source>
        <dbReference type="ARBA" id="ARBA00023136"/>
    </source>
</evidence>
<feature type="transmembrane region" description="Helical" evidence="10">
    <location>
        <begin position="400"/>
        <end position="420"/>
    </location>
</feature>
<evidence type="ECO:0000313" key="13">
    <source>
        <dbReference type="Proteomes" id="UP001244341"/>
    </source>
</evidence>
<reference evidence="12 13" key="1">
    <citation type="submission" date="2023-05" db="EMBL/GenBank/DDBJ databases">
        <title>A 100% complete, gapless, phased diploid assembly of the Scenedesmus obliquus UTEX 3031 genome.</title>
        <authorList>
            <person name="Biondi T.C."/>
            <person name="Hanschen E.R."/>
            <person name="Kwon T."/>
            <person name="Eng W."/>
            <person name="Kruse C.P.S."/>
            <person name="Koehler S.I."/>
            <person name="Kunde Y."/>
            <person name="Gleasner C.D."/>
            <person name="You Mak K.T."/>
            <person name="Polle J."/>
            <person name="Hovde B.T."/>
            <person name="Starkenburg S.R."/>
        </authorList>
    </citation>
    <scope>NUCLEOTIDE SEQUENCE [LARGE SCALE GENOMIC DNA]</scope>
    <source>
        <strain evidence="12 13">DOE0152z</strain>
    </source>
</reference>
<evidence type="ECO:0000259" key="11">
    <source>
        <dbReference type="PROSITE" id="PS50850"/>
    </source>
</evidence>
<feature type="transmembrane region" description="Helical" evidence="10">
    <location>
        <begin position="101"/>
        <end position="119"/>
    </location>
</feature>
<sequence length="546" mass="58943">MAADHVRRLRVASWHLLSSRVTMGGGAVAVGSFDAERCKLYTGHTTGAVILIAVIAASGGLLFGFDNGITGGVISHSGFEARFFGHHVAGNDPFCKFNDQMLQLFTSCLFLSGAAAAMVGSYTCRRFGRKATMIAGGACFLGGTVLVTLAIHMAMLVLGRLVLGVGVGFATQATPLYLSEMAPFNMRGALNIMFQLAVTVGILGAQLINFGTQHIKPWGWRLSLAMGAVPSLILFFGSMLLPDTPNSLVQRGRYEDGRKVLQRIRGTDNVDVEFDDIVEAVRISASVKNPWRTITRRRYWPQLVISILVPIFQQLTGINAIMFYAPQLFQAAGHSAESALLSTVITGAVNVASTFVAIILVDRVGRRALFIQGGIQMLICEVVVGFLIKQNFETPGNDALASAIIALICLYVAGFAWSWGPLGWLVPSEIQPLETRAAGTGLNTFCNFLFTFFIGQLFLTLLCALKWGTFLFFGGFVLLMTLFVILCIPETKGVPIEELSEVIIHKHWLWSRVVAGAPLETAPHEEPGSGLDDVAPGRDQGLAKVV</sequence>
<evidence type="ECO:0000256" key="1">
    <source>
        <dbReference type="ARBA" id="ARBA00004141"/>
    </source>
</evidence>
<feature type="domain" description="Major facilitator superfamily (MFS) profile" evidence="11">
    <location>
        <begin position="52"/>
        <end position="492"/>
    </location>
</feature>
<keyword evidence="8 10" id="KW-0472">Membrane</keyword>
<dbReference type="InterPro" id="IPR045262">
    <property type="entry name" value="STP/PLT_plant"/>
</dbReference>
<dbReference type="PRINTS" id="PR00171">
    <property type="entry name" value="SUGRTRNSPORT"/>
</dbReference>
<dbReference type="PROSITE" id="PS50850">
    <property type="entry name" value="MFS"/>
    <property type="match status" value="1"/>
</dbReference>
<evidence type="ECO:0000256" key="2">
    <source>
        <dbReference type="ARBA" id="ARBA00010992"/>
    </source>
</evidence>
<dbReference type="InterPro" id="IPR036259">
    <property type="entry name" value="MFS_trans_sf"/>
</dbReference>
<evidence type="ECO:0000256" key="4">
    <source>
        <dbReference type="ARBA" id="ARBA00022597"/>
    </source>
</evidence>
<feature type="transmembrane region" description="Helical" evidence="10">
    <location>
        <begin position="338"/>
        <end position="361"/>
    </location>
</feature>
<evidence type="ECO:0000256" key="7">
    <source>
        <dbReference type="ARBA" id="ARBA00022989"/>
    </source>
</evidence>
<dbReference type="NCBIfam" id="TIGR00879">
    <property type="entry name" value="SP"/>
    <property type="match status" value="1"/>
</dbReference>
<keyword evidence="6" id="KW-0769">Symport</keyword>
<feature type="transmembrane region" description="Helical" evidence="10">
    <location>
        <begin position="131"/>
        <end position="151"/>
    </location>
</feature>
<keyword evidence="7 10" id="KW-1133">Transmembrane helix</keyword>
<dbReference type="InterPro" id="IPR003663">
    <property type="entry name" value="Sugar/inositol_transpt"/>
</dbReference>
<dbReference type="Gene3D" id="1.20.1250.20">
    <property type="entry name" value="MFS general substrate transporter like domains"/>
    <property type="match status" value="1"/>
</dbReference>
<feature type="transmembrane region" description="Helical" evidence="10">
    <location>
        <begin position="220"/>
        <end position="241"/>
    </location>
</feature>
<protein>
    <recommendedName>
        <fullName evidence="11">Major facilitator superfamily (MFS) profile domain-containing protein</fullName>
    </recommendedName>
</protein>
<dbReference type="SUPFAM" id="SSF103473">
    <property type="entry name" value="MFS general substrate transporter"/>
    <property type="match status" value="1"/>
</dbReference>
<dbReference type="InterPro" id="IPR005829">
    <property type="entry name" value="Sugar_transporter_CS"/>
</dbReference>
<comment type="similarity">
    <text evidence="2 9">Belongs to the major facilitator superfamily. Sugar transporter (TC 2.A.1.1) family.</text>
</comment>
<evidence type="ECO:0000256" key="9">
    <source>
        <dbReference type="RuleBase" id="RU003346"/>
    </source>
</evidence>
<dbReference type="Pfam" id="PF00083">
    <property type="entry name" value="Sugar_tr"/>
    <property type="match status" value="1"/>
</dbReference>
<accession>A0ABY8UDW8</accession>
<gene>
    <name evidence="12" type="ORF">OEZ85_005497</name>
</gene>
<evidence type="ECO:0000256" key="10">
    <source>
        <dbReference type="SAM" id="Phobius"/>
    </source>
</evidence>
<dbReference type="InterPro" id="IPR044778">
    <property type="entry name" value="MFS_STP/MST-like_plant"/>
</dbReference>
<proteinExistence type="inferred from homology"/>
<evidence type="ECO:0000313" key="12">
    <source>
        <dbReference type="EMBL" id="WIA19555.1"/>
    </source>
</evidence>
<keyword evidence="3 9" id="KW-0813">Transport</keyword>
<evidence type="ECO:0000256" key="6">
    <source>
        <dbReference type="ARBA" id="ARBA00022847"/>
    </source>
</evidence>
<comment type="subcellular location">
    <subcellularLocation>
        <location evidence="1">Membrane</location>
        <topology evidence="1">Multi-pass membrane protein</topology>
    </subcellularLocation>
</comment>
<dbReference type="InterPro" id="IPR005828">
    <property type="entry name" value="MFS_sugar_transport-like"/>
</dbReference>
<keyword evidence="5 10" id="KW-0812">Transmembrane</keyword>